<evidence type="ECO:0000313" key="2">
    <source>
        <dbReference type="Proteomes" id="UP000887013"/>
    </source>
</evidence>
<dbReference type="EMBL" id="BMAW01042671">
    <property type="protein sequence ID" value="GFS35369.1"/>
    <property type="molecule type" value="Genomic_DNA"/>
</dbReference>
<evidence type="ECO:0000313" key="1">
    <source>
        <dbReference type="EMBL" id="GFS35369.1"/>
    </source>
</evidence>
<reference evidence="1" key="1">
    <citation type="submission" date="2020-08" db="EMBL/GenBank/DDBJ databases">
        <title>Multicomponent nature underlies the extraordinary mechanical properties of spider dragline silk.</title>
        <authorList>
            <person name="Kono N."/>
            <person name="Nakamura H."/>
            <person name="Mori M."/>
            <person name="Yoshida Y."/>
            <person name="Ohtoshi R."/>
            <person name="Malay A.D."/>
            <person name="Moran D.A.P."/>
            <person name="Tomita M."/>
            <person name="Numata K."/>
            <person name="Arakawa K."/>
        </authorList>
    </citation>
    <scope>NUCLEOTIDE SEQUENCE</scope>
</reference>
<protein>
    <submittedName>
        <fullName evidence="1">Uncharacterized protein</fullName>
    </submittedName>
</protein>
<gene>
    <name evidence="1" type="ORF">NPIL_26321</name>
</gene>
<dbReference type="AlphaFoldDB" id="A0A8X6JT93"/>
<proteinExistence type="predicted"/>
<comment type="caution">
    <text evidence="1">The sequence shown here is derived from an EMBL/GenBank/DDBJ whole genome shotgun (WGS) entry which is preliminary data.</text>
</comment>
<keyword evidence="2" id="KW-1185">Reference proteome</keyword>
<name>A0A8X6JT93_NEPPI</name>
<organism evidence="1 2">
    <name type="scientific">Nephila pilipes</name>
    <name type="common">Giant wood spider</name>
    <name type="synonym">Nephila maculata</name>
    <dbReference type="NCBI Taxonomy" id="299642"/>
    <lineage>
        <taxon>Eukaryota</taxon>
        <taxon>Metazoa</taxon>
        <taxon>Ecdysozoa</taxon>
        <taxon>Arthropoda</taxon>
        <taxon>Chelicerata</taxon>
        <taxon>Arachnida</taxon>
        <taxon>Araneae</taxon>
        <taxon>Araneomorphae</taxon>
        <taxon>Entelegynae</taxon>
        <taxon>Araneoidea</taxon>
        <taxon>Nephilidae</taxon>
        <taxon>Nephila</taxon>
    </lineage>
</organism>
<sequence>MVLNLNCTVTYTPSRYNNLNRKPKYTEIISLLWTPALPTKFPTSEENTPFAYPHMIDDPSEVFFHIPSKYPLITLWIDPEDYPFSTCASLNPPSTPVFIFQYLPWLPCFMPYYRNGSYGFWKRGRILNVI</sequence>
<accession>A0A8X6JT93</accession>
<dbReference type="Proteomes" id="UP000887013">
    <property type="component" value="Unassembled WGS sequence"/>
</dbReference>